<dbReference type="Proteomes" id="UP000092950">
    <property type="component" value="Plasmid unnamed1"/>
</dbReference>
<evidence type="ECO:0000313" key="6">
    <source>
        <dbReference type="EMBL" id="CUJ13264.1"/>
    </source>
</evidence>
<sequence length="218" mass="23241">MILCLFLGVLLGLIANAVVRQVPRWLRHQYADADAIAVSTSGLRDTLVVSLVSILVLAAYSLHGQTVEFVALAVLLTVLVALAYIDDQTRLLPDVLTIPLMWAGLAVNSFDLFTSPAAAIQGAAVGYCSLWGLAKVHQAVTGQLGMEYGDYKLTAALGAWFGLGALYPVLIVAVALGLVSAAYRGVVRGRLRMPFAFGPCLACAGVAYALLPPHWRFW</sequence>
<dbReference type="GO" id="GO:0005886">
    <property type="term" value="C:plasma membrane"/>
    <property type="evidence" value="ECO:0007669"/>
    <property type="project" value="TreeGrafter"/>
</dbReference>
<dbReference type="PANTHER" id="PTHR30487">
    <property type="entry name" value="TYPE 4 PREPILIN-LIKE PROTEINS LEADER PEPTIDE-PROCESSING ENZYME"/>
    <property type="match status" value="1"/>
</dbReference>
<dbReference type="Pfam" id="PF01478">
    <property type="entry name" value="Peptidase_A24"/>
    <property type="match status" value="1"/>
</dbReference>
<feature type="transmembrane region" description="Helical" evidence="3">
    <location>
        <begin position="67"/>
        <end position="85"/>
    </location>
</feature>
<proteinExistence type="inferred from homology"/>
<keyword evidence="3" id="KW-1133">Transmembrane helix</keyword>
<evidence type="ECO:0000259" key="4">
    <source>
        <dbReference type="Pfam" id="PF01478"/>
    </source>
</evidence>
<dbReference type="GO" id="GO:0004190">
    <property type="term" value="F:aspartic-type endopeptidase activity"/>
    <property type="evidence" value="ECO:0007669"/>
    <property type="project" value="InterPro"/>
</dbReference>
<keyword evidence="3" id="KW-0812">Transmembrane</keyword>
<keyword evidence="3" id="KW-0472">Membrane</keyword>
<reference evidence="6 7" key="1">
    <citation type="submission" date="2015-09" db="EMBL/GenBank/DDBJ databases">
        <authorList>
            <person name="Jackson K.R."/>
            <person name="Lunt B.L."/>
            <person name="Fisher J.N.B."/>
            <person name="Gardner A.V."/>
            <person name="Bailey M.E."/>
            <person name="Deus L.M."/>
            <person name="Earl A.S."/>
            <person name="Gibby P.D."/>
            <person name="Hartmann K.A."/>
            <person name="Liu J.E."/>
            <person name="Manci A.M."/>
            <person name="Nielsen D.A."/>
            <person name="Solomon M.B."/>
            <person name="Breakwell D.P."/>
            <person name="Burnett S.H."/>
            <person name="Grose J.H."/>
        </authorList>
    </citation>
    <scope>NUCLEOTIDE SEQUENCE [LARGE SCALE GENOMIC DNA]</scope>
    <source>
        <strain evidence="6 7">2789STDY5608636</strain>
    </source>
</reference>
<feature type="transmembrane region" description="Helical" evidence="3">
    <location>
        <begin position="154"/>
        <end position="179"/>
    </location>
</feature>
<dbReference type="Proteomes" id="UP000053096">
    <property type="component" value="Unassembled WGS sequence"/>
</dbReference>
<dbReference type="EMBL" id="CYTV01000017">
    <property type="protein sequence ID" value="CUJ13264.1"/>
    <property type="molecule type" value="Genomic_DNA"/>
</dbReference>
<geneLocation type="plasmid" evidence="5 8">
    <name>unnamed1</name>
</geneLocation>
<feature type="domain" description="Prepilin type IV endopeptidase peptidase" evidence="4">
    <location>
        <begin position="74"/>
        <end position="179"/>
    </location>
</feature>
<protein>
    <submittedName>
        <fullName evidence="6">Pectic enzymes secretion protein outO</fullName>
    </submittedName>
</protein>
<accession>A0A0M7HUU5</accession>
<keyword evidence="5" id="KW-0614">Plasmid</keyword>
<comment type="similarity">
    <text evidence="1 2">Belongs to the peptidase A24 family.</text>
</comment>
<evidence type="ECO:0000313" key="8">
    <source>
        <dbReference type="Proteomes" id="UP000092950"/>
    </source>
</evidence>
<dbReference type="KEGG" id="bpdz:BBN53_20865"/>
<organism evidence="6 7">
    <name type="scientific">Bordetella pseudohinzii</name>
    <dbReference type="NCBI Taxonomy" id="1331258"/>
    <lineage>
        <taxon>Bacteria</taxon>
        <taxon>Pseudomonadati</taxon>
        <taxon>Pseudomonadota</taxon>
        <taxon>Betaproteobacteria</taxon>
        <taxon>Burkholderiales</taxon>
        <taxon>Alcaligenaceae</taxon>
        <taxon>Bordetella</taxon>
    </lineage>
</organism>
<evidence type="ECO:0000313" key="5">
    <source>
        <dbReference type="EMBL" id="ANY18480.1"/>
    </source>
</evidence>
<dbReference type="AlphaFoldDB" id="A0A0M7HUU5"/>
<name>A0A0M7HUU5_9BORD</name>
<evidence type="ECO:0000256" key="2">
    <source>
        <dbReference type="RuleBase" id="RU003793"/>
    </source>
</evidence>
<feature type="transmembrane region" description="Helical" evidence="3">
    <location>
        <begin position="191"/>
        <end position="211"/>
    </location>
</feature>
<dbReference type="InterPro" id="IPR000045">
    <property type="entry name" value="Prepilin_IV_endopep_pep"/>
</dbReference>
<gene>
    <name evidence="6" type="primary">outO_1</name>
    <name evidence="5" type="ORF">BBN53_20865</name>
    <name evidence="6" type="ORF">ERS370011_03921</name>
</gene>
<dbReference type="EMBL" id="CP016441">
    <property type="protein sequence ID" value="ANY18480.1"/>
    <property type="molecule type" value="Genomic_DNA"/>
</dbReference>
<feature type="transmembrane region" description="Helical" evidence="3">
    <location>
        <begin position="91"/>
        <end position="110"/>
    </location>
</feature>
<dbReference type="GO" id="GO:0006465">
    <property type="term" value="P:signal peptide processing"/>
    <property type="evidence" value="ECO:0007669"/>
    <property type="project" value="TreeGrafter"/>
</dbReference>
<dbReference type="OrthoDB" id="9789291at2"/>
<dbReference type="Gene3D" id="1.20.120.1220">
    <property type="match status" value="1"/>
</dbReference>
<reference evidence="5 8" key="2">
    <citation type="submission" date="2016-07" db="EMBL/GenBank/DDBJ databases">
        <title>Complete genome sequences of Bordetella pseudohinzii.</title>
        <authorList>
            <person name="Spilker T."/>
            <person name="Darrah R."/>
            <person name="LiPuma J.J."/>
        </authorList>
    </citation>
    <scope>NUCLEOTIDE SEQUENCE [LARGE SCALE GENOMIC DNA]</scope>
    <source>
        <strain evidence="5 8">HI4681</strain>
        <plasmid evidence="5 8">unnamed1</plasmid>
    </source>
</reference>
<dbReference type="PRINTS" id="PR00864">
    <property type="entry name" value="PREPILNPTASE"/>
</dbReference>
<dbReference type="PANTHER" id="PTHR30487:SF0">
    <property type="entry name" value="PREPILIN LEADER PEPTIDASE_N-METHYLTRANSFERASE-RELATED"/>
    <property type="match status" value="1"/>
</dbReference>
<evidence type="ECO:0000313" key="7">
    <source>
        <dbReference type="Proteomes" id="UP000053096"/>
    </source>
</evidence>
<dbReference type="InterPro" id="IPR014032">
    <property type="entry name" value="Peptidase_A24A_bac"/>
</dbReference>
<dbReference type="InterPro" id="IPR050882">
    <property type="entry name" value="Prepilin_peptidase/N-MTase"/>
</dbReference>
<evidence type="ECO:0000256" key="1">
    <source>
        <dbReference type="ARBA" id="ARBA00005801"/>
    </source>
</evidence>
<evidence type="ECO:0000256" key="3">
    <source>
        <dbReference type="SAM" id="Phobius"/>
    </source>
</evidence>
<keyword evidence="8" id="KW-1185">Reference proteome</keyword>